<dbReference type="EMBL" id="JBBYHR010000007">
    <property type="protein sequence ID" value="MEL1245140.1"/>
    <property type="molecule type" value="Genomic_DNA"/>
</dbReference>
<dbReference type="Gene3D" id="2.40.128.640">
    <property type="match status" value="1"/>
</dbReference>
<reference evidence="2 3" key="1">
    <citation type="submission" date="2024-04" db="EMBL/GenBank/DDBJ databases">
        <title>Flavobacterium sp. DGU11 16S ribosomal RNA gene Genome sequencing and assembly.</title>
        <authorList>
            <person name="Park S."/>
        </authorList>
    </citation>
    <scope>NUCLEOTIDE SEQUENCE [LARGE SCALE GENOMIC DNA]</scope>
    <source>
        <strain evidence="2 3">DGU11</strain>
    </source>
</reference>
<accession>A0ABU9HYZ8</accession>
<evidence type="ECO:0000256" key="1">
    <source>
        <dbReference type="SAM" id="MobiDB-lite"/>
    </source>
</evidence>
<dbReference type="Proteomes" id="UP001464555">
    <property type="component" value="Unassembled WGS sequence"/>
</dbReference>
<gene>
    <name evidence="2" type="ORF">AAEO56_12760</name>
</gene>
<dbReference type="Pfam" id="PF04170">
    <property type="entry name" value="NlpE"/>
    <property type="match status" value="1"/>
</dbReference>
<comment type="caution">
    <text evidence="2">The sequence shown here is derived from an EMBL/GenBank/DDBJ whole genome shotgun (WGS) entry which is preliminary data.</text>
</comment>
<dbReference type="RefSeq" id="WP_341697456.1">
    <property type="nucleotide sequence ID" value="NZ_JBBYHR010000007.1"/>
</dbReference>
<dbReference type="InterPro" id="IPR007298">
    <property type="entry name" value="Cu-R_lipoprotein_NlpE"/>
</dbReference>
<evidence type="ECO:0000313" key="3">
    <source>
        <dbReference type="Proteomes" id="UP001464555"/>
    </source>
</evidence>
<keyword evidence="3" id="KW-1185">Reference proteome</keyword>
<dbReference type="PROSITE" id="PS51257">
    <property type="entry name" value="PROKAR_LIPOPROTEIN"/>
    <property type="match status" value="1"/>
</dbReference>
<feature type="region of interest" description="Disordered" evidence="1">
    <location>
        <begin position="137"/>
        <end position="157"/>
    </location>
</feature>
<name>A0ABU9HYZ8_9FLAO</name>
<protein>
    <submittedName>
        <fullName evidence="2">Copper resistance protein NlpE</fullName>
    </submittedName>
</protein>
<organism evidence="2 3">
    <name type="scientific">Flavobacterium arundinis</name>
    <dbReference type="NCBI Taxonomy" id="3139143"/>
    <lineage>
        <taxon>Bacteria</taxon>
        <taxon>Pseudomonadati</taxon>
        <taxon>Bacteroidota</taxon>
        <taxon>Flavobacteriia</taxon>
        <taxon>Flavobacteriales</taxon>
        <taxon>Flavobacteriaceae</taxon>
        <taxon>Flavobacterium</taxon>
    </lineage>
</organism>
<sequence length="157" mass="17038">MKTLQIICLSAFTILSVGCKKEAAETEEARQTTVIEKPIDTLQDAAVGDNSQNALDWPGTYSGTLPCGGDCKGIKTEITINSDTTYSLSSQALGRDDKPSIYKGTFSWDEAKSVITLDAEGDHLKFKVQEGSLKKLDKFGDPEQGGPQEAYILNKRT</sequence>
<evidence type="ECO:0000313" key="2">
    <source>
        <dbReference type="EMBL" id="MEL1245140.1"/>
    </source>
</evidence>
<proteinExistence type="predicted"/>